<feature type="transmembrane region" description="Helical" evidence="1">
    <location>
        <begin position="124"/>
        <end position="143"/>
    </location>
</feature>
<name>A0ABW5PES8_9BACL</name>
<accession>A0ABW5PES8</accession>
<dbReference type="EMBL" id="JBHUME010000008">
    <property type="protein sequence ID" value="MFD2613364.1"/>
    <property type="molecule type" value="Genomic_DNA"/>
</dbReference>
<reference evidence="3" key="1">
    <citation type="journal article" date="2019" name="Int. J. Syst. Evol. Microbiol.">
        <title>The Global Catalogue of Microorganisms (GCM) 10K type strain sequencing project: providing services to taxonomists for standard genome sequencing and annotation.</title>
        <authorList>
            <consortium name="The Broad Institute Genomics Platform"/>
            <consortium name="The Broad Institute Genome Sequencing Center for Infectious Disease"/>
            <person name="Wu L."/>
            <person name="Ma J."/>
        </authorList>
    </citation>
    <scope>NUCLEOTIDE SEQUENCE [LARGE SCALE GENOMIC DNA]</scope>
    <source>
        <strain evidence="3">KCTC 3950</strain>
    </source>
</reference>
<keyword evidence="1" id="KW-0812">Transmembrane</keyword>
<dbReference type="RefSeq" id="WP_377603361.1">
    <property type="nucleotide sequence ID" value="NZ_JBHUME010000008.1"/>
</dbReference>
<feature type="transmembrane region" description="Helical" evidence="1">
    <location>
        <begin position="56"/>
        <end position="81"/>
    </location>
</feature>
<organism evidence="2 3">
    <name type="scientific">Paenibacillus gansuensis</name>
    <dbReference type="NCBI Taxonomy" id="306542"/>
    <lineage>
        <taxon>Bacteria</taxon>
        <taxon>Bacillati</taxon>
        <taxon>Bacillota</taxon>
        <taxon>Bacilli</taxon>
        <taxon>Bacillales</taxon>
        <taxon>Paenibacillaceae</taxon>
        <taxon>Paenibacillus</taxon>
    </lineage>
</organism>
<protein>
    <submittedName>
        <fullName evidence="2">DUF2306 domain-containing protein</fullName>
    </submittedName>
</protein>
<feature type="transmembrane region" description="Helical" evidence="1">
    <location>
        <begin position="155"/>
        <end position="173"/>
    </location>
</feature>
<dbReference type="InterPro" id="IPR018750">
    <property type="entry name" value="DUF2306_membrane"/>
</dbReference>
<keyword evidence="1" id="KW-1133">Transmembrane helix</keyword>
<evidence type="ECO:0000313" key="3">
    <source>
        <dbReference type="Proteomes" id="UP001597541"/>
    </source>
</evidence>
<gene>
    <name evidence="2" type="ORF">ACFSUF_13115</name>
</gene>
<dbReference type="Pfam" id="PF10067">
    <property type="entry name" value="DUF2306"/>
    <property type="match status" value="1"/>
</dbReference>
<evidence type="ECO:0000313" key="2">
    <source>
        <dbReference type="EMBL" id="MFD2613364.1"/>
    </source>
</evidence>
<comment type="caution">
    <text evidence="2">The sequence shown here is derived from an EMBL/GenBank/DDBJ whole genome shotgun (WGS) entry which is preliminary data.</text>
</comment>
<feature type="transmembrane region" description="Helical" evidence="1">
    <location>
        <begin position="93"/>
        <end position="112"/>
    </location>
</feature>
<dbReference type="Proteomes" id="UP001597541">
    <property type="component" value="Unassembled WGS sequence"/>
</dbReference>
<keyword evidence="1" id="KW-0472">Membrane</keyword>
<evidence type="ECO:0000256" key="1">
    <source>
        <dbReference type="SAM" id="Phobius"/>
    </source>
</evidence>
<feature type="transmembrane region" description="Helical" evidence="1">
    <location>
        <begin position="12"/>
        <end position="29"/>
    </location>
</feature>
<feature type="transmembrane region" description="Helical" evidence="1">
    <location>
        <begin position="185"/>
        <end position="207"/>
    </location>
</feature>
<proteinExistence type="predicted"/>
<sequence>MSGNTPFFRRTAVLLIWLTVSVFLMYSVYENLISNPEAKEFLSRKTGLKRELRLPVWLTVMHVHVIAAAAAMAAGTAALTLLRADRFRKLHRWNGYLYVLSTVIVNLSSGYMAPYATGGKINSIAFNAINIIWFVFTLLAVLAIRRGNVREHGDWMLRSYMFCYTNFIIHAVHRIAHQGFGLDYYVSYTAGIYGSIAVNLLAAQWLIRLRRKSL</sequence>
<keyword evidence="3" id="KW-1185">Reference proteome</keyword>